<evidence type="ECO:0000256" key="1">
    <source>
        <dbReference type="SAM" id="MobiDB-lite"/>
    </source>
</evidence>
<feature type="compositionally biased region" description="Basic residues" evidence="1">
    <location>
        <begin position="150"/>
        <end position="183"/>
    </location>
</feature>
<proteinExistence type="predicted"/>
<feature type="region of interest" description="Disordered" evidence="1">
    <location>
        <begin position="295"/>
        <end position="392"/>
    </location>
</feature>
<feature type="compositionally biased region" description="Basic residues" evidence="1">
    <location>
        <begin position="347"/>
        <end position="370"/>
    </location>
</feature>
<feature type="compositionally biased region" description="Low complexity" evidence="1">
    <location>
        <begin position="371"/>
        <end position="386"/>
    </location>
</feature>
<dbReference type="EMBL" id="CADCVP010000086">
    <property type="protein sequence ID" value="CAA9478746.1"/>
    <property type="molecule type" value="Genomic_DNA"/>
</dbReference>
<feature type="compositionally biased region" description="Low complexity" evidence="1">
    <location>
        <begin position="336"/>
        <end position="346"/>
    </location>
</feature>
<organism evidence="2">
    <name type="scientific">uncultured Solirubrobacteraceae bacterium</name>
    <dbReference type="NCBI Taxonomy" id="1162706"/>
    <lineage>
        <taxon>Bacteria</taxon>
        <taxon>Bacillati</taxon>
        <taxon>Actinomycetota</taxon>
        <taxon>Thermoleophilia</taxon>
        <taxon>Solirubrobacterales</taxon>
        <taxon>Solirubrobacteraceae</taxon>
        <taxon>environmental samples</taxon>
    </lineage>
</organism>
<feature type="region of interest" description="Disordered" evidence="1">
    <location>
        <begin position="1"/>
        <end position="267"/>
    </location>
</feature>
<accession>A0A6J4RPZ2</accession>
<feature type="compositionally biased region" description="Basic residues" evidence="1">
    <location>
        <begin position="39"/>
        <end position="65"/>
    </location>
</feature>
<evidence type="ECO:0000313" key="2">
    <source>
        <dbReference type="EMBL" id="CAA9478746.1"/>
    </source>
</evidence>
<feature type="compositionally biased region" description="Basic residues" evidence="1">
    <location>
        <begin position="243"/>
        <end position="254"/>
    </location>
</feature>
<gene>
    <name evidence="2" type="ORF">AVDCRST_MAG69-638</name>
</gene>
<feature type="compositionally biased region" description="Basic and acidic residues" evidence="1">
    <location>
        <begin position="25"/>
        <end position="37"/>
    </location>
</feature>
<name>A0A6J4RPZ2_9ACTN</name>
<feature type="non-terminal residue" evidence="2">
    <location>
        <position position="392"/>
    </location>
</feature>
<feature type="non-terminal residue" evidence="2">
    <location>
        <position position="1"/>
    </location>
</feature>
<sequence>GDLFRRPAAGGRGVVDHLRARHRDRGPARPRSGDLPRRLGTRRRAGRPRHGRAGTPAGHRRRLPGRGRGLQPDRAGDSDRLHGAGHPRLRADRRRERNRPAHPHRRGRHVPARATGARDLLRPLRLGVRSDPRARGLRSAVRRPGAGGGRPHRPLAGRRRHQPRRLRPRPARVSRSPAHRRAARQLTTRVRADGGRAAGRDPAAPRRAPGDAHRLRELRRDGLGDEPERLRGRRAPPPLPGRRVPHHRRARPGHVRPGAGDRPVDRLHRPARRAGGRVDRHGHLDHRAVVARVGAGHRRPALPARRRLEPVVRRGDRAARRPDQSGRARTGPGLQRPPLGAAGRHAGAARRIRAGVDRRRRAGHRRHPHRGGAAALAAAGVASSGGRRARGL</sequence>
<protein>
    <submittedName>
        <fullName evidence="2">Uncharacterized protein</fullName>
    </submittedName>
</protein>
<feature type="compositionally biased region" description="Basic and acidic residues" evidence="1">
    <location>
        <begin position="306"/>
        <end position="326"/>
    </location>
</feature>
<dbReference type="AlphaFoldDB" id="A0A6J4RPZ2"/>
<feature type="compositionally biased region" description="Basic and acidic residues" evidence="1">
    <location>
        <begin position="208"/>
        <end position="230"/>
    </location>
</feature>
<feature type="compositionally biased region" description="Basic and acidic residues" evidence="1">
    <location>
        <begin position="89"/>
        <end position="99"/>
    </location>
</feature>
<feature type="compositionally biased region" description="Basic residues" evidence="1">
    <location>
        <begin position="100"/>
        <end position="111"/>
    </location>
</feature>
<reference evidence="2" key="1">
    <citation type="submission" date="2020-02" db="EMBL/GenBank/DDBJ databases">
        <authorList>
            <person name="Meier V. D."/>
        </authorList>
    </citation>
    <scope>NUCLEOTIDE SEQUENCE</scope>
    <source>
        <strain evidence="2">AVDCRST_MAG69</strain>
    </source>
</reference>